<evidence type="ECO:0000256" key="9">
    <source>
        <dbReference type="ARBA" id="ARBA00023155"/>
    </source>
</evidence>
<dbReference type="GO" id="GO:0008270">
    <property type="term" value="F:zinc ion binding"/>
    <property type="evidence" value="ECO:0007669"/>
    <property type="project" value="UniProtKB-KW"/>
</dbReference>
<dbReference type="GO" id="GO:0006355">
    <property type="term" value="P:regulation of DNA-templated transcription"/>
    <property type="evidence" value="ECO:0000318"/>
    <property type="project" value="GO_Central"/>
</dbReference>
<feature type="compositionally biased region" description="Low complexity" evidence="12">
    <location>
        <begin position="30"/>
        <end position="39"/>
    </location>
</feature>
<comment type="subcellular location">
    <subcellularLocation>
        <location evidence="2">Nucleus</location>
    </subcellularLocation>
</comment>
<evidence type="ECO:0000256" key="3">
    <source>
        <dbReference type="ARBA" id="ARBA00011416"/>
    </source>
</evidence>
<evidence type="ECO:0000313" key="14">
    <source>
        <dbReference type="EMBL" id="KMZ76218.1"/>
    </source>
</evidence>
<dbReference type="GO" id="GO:0005634">
    <property type="term" value="C:nucleus"/>
    <property type="evidence" value="ECO:0000318"/>
    <property type="project" value="GO_Central"/>
</dbReference>
<dbReference type="InterPro" id="IPR006455">
    <property type="entry name" value="Homeodomain_ZF_HD"/>
</dbReference>
<evidence type="ECO:0000256" key="5">
    <source>
        <dbReference type="ARBA" id="ARBA00022771"/>
    </source>
</evidence>
<dbReference type="GO" id="GO:0003700">
    <property type="term" value="F:DNA-binding transcription factor activity"/>
    <property type="evidence" value="ECO:0000318"/>
    <property type="project" value="GO_Central"/>
</dbReference>
<proteinExistence type="predicted"/>
<keyword evidence="15" id="KW-1185">Reference proteome</keyword>
<dbReference type="SUPFAM" id="SSF46689">
    <property type="entry name" value="Homeodomain-like"/>
    <property type="match status" value="1"/>
</dbReference>
<evidence type="ECO:0000256" key="4">
    <source>
        <dbReference type="ARBA" id="ARBA00022723"/>
    </source>
</evidence>
<dbReference type="EMBL" id="LFYR01000069">
    <property type="protein sequence ID" value="KMZ76218.1"/>
    <property type="molecule type" value="Genomic_DNA"/>
</dbReference>
<evidence type="ECO:0000256" key="7">
    <source>
        <dbReference type="ARBA" id="ARBA00023015"/>
    </source>
</evidence>
<keyword evidence="11" id="KW-0539">Nucleus</keyword>
<feature type="region of interest" description="Disordered" evidence="12">
    <location>
        <begin position="30"/>
        <end position="65"/>
    </location>
</feature>
<comment type="subunit">
    <text evidence="3">Homo- and heterodimer with other ZFHD proteins.</text>
</comment>
<organism evidence="14 15">
    <name type="scientific">Zostera marina</name>
    <name type="common">Eelgrass</name>
    <dbReference type="NCBI Taxonomy" id="29655"/>
    <lineage>
        <taxon>Eukaryota</taxon>
        <taxon>Viridiplantae</taxon>
        <taxon>Streptophyta</taxon>
        <taxon>Embryophyta</taxon>
        <taxon>Tracheophyta</taxon>
        <taxon>Spermatophyta</taxon>
        <taxon>Magnoliopsida</taxon>
        <taxon>Liliopsida</taxon>
        <taxon>Zosteraceae</taxon>
        <taxon>Zostera</taxon>
    </lineage>
</organism>
<dbReference type="PANTHER" id="PTHR31948:SF60">
    <property type="entry name" value="ZINC-FINGER HOMEODOMAIN PROTEIN 5"/>
    <property type="match status" value="1"/>
</dbReference>
<dbReference type="OrthoDB" id="694008at2759"/>
<comment type="caution">
    <text evidence="14">The sequence shown here is derived from an EMBL/GenBank/DDBJ whole genome shotgun (WGS) entry which is preliminary data.</text>
</comment>
<dbReference type="PANTHER" id="PTHR31948">
    <property type="entry name" value="ZINC-FINGER HOMEODOMAIN PROTEIN 2"/>
    <property type="match status" value="1"/>
</dbReference>
<evidence type="ECO:0000313" key="15">
    <source>
        <dbReference type="Proteomes" id="UP000036987"/>
    </source>
</evidence>
<dbReference type="OMA" id="HMIMPLG"/>
<comment type="function">
    <text evidence="1">Putative transcription factor.</text>
</comment>
<dbReference type="NCBIfam" id="TIGR01565">
    <property type="entry name" value="homeo_ZF_HD"/>
    <property type="match status" value="1"/>
</dbReference>
<keyword evidence="10" id="KW-0804">Transcription</keyword>
<keyword evidence="5" id="KW-0863">Zinc-finger</keyword>
<keyword evidence="9 14" id="KW-0371">Homeobox</keyword>
<evidence type="ECO:0000256" key="2">
    <source>
        <dbReference type="ARBA" id="ARBA00004123"/>
    </source>
</evidence>
<dbReference type="PROSITE" id="PS51523">
    <property type="entry name" value="ZF_HD_DIMER"/>
    <property type="match status" value="1"/>
</dbReference>
<dbReference type="Proteomes" id="UP000036987">
    <property type="component" value="Unassembled WGS sequence"/>
</dbReference>
<dbReference type="NCBIfam" id="TIGR01566">
    <property type="entry name" value="ZF_HD_prot_N"/>
    <property type="match status" value="1"/>
</dbReference>
<dbReference type="Gene3D" id="1.10.10.60">
    <property type="entry name" value="Homeodomain-like"/>
    <property type="match status" value="1"/>
</dbReference>
<protein>
    <submittedName>
        <fullName evidence="14">Zinc finger-homeodomain protein 1</fullName>
    </submittedName>
</protein>
<keyword evidence="6" id="KW-0862">Zinc</keyword>
<evidence type="ECO:0000256" key="10">
    <source>
        <dbReference type="ARBA" id="ARBA00023163"/>
    </source>
</evidence>
<keyword evidence="8 14" id="KW-0238">DNA-binding</keyword>
<dbReference type="AlphaFoldDB" id="A0A0K9Q4L7"/>
<evidence type="ECO:0000259" key="13">
    <source>
        <dbReference type="PROSITE" id="PS51523"/>
    </source>
</evidence>
<evidence type="ECO:0000256" key="8">
    <source>
        <dbReference type="ARBA" id="ARBA00023125"/>
    </source>
</evidence>
<evidence type="ECO:0000256" key="11">
    <source>
        <dbReference type="ARBA" id="ARBA00023242"/>
    </source>
</evidence>
<dbReference type="InterPro" id="IPR006456">
    <property type="entry name" value="ZF_HD_homeobox_Cys/His_dimer"/>
</dbReference>
<dbReference type="Pfam" id="PF04770">
    <property type="entry name" value="ZF-HD_dimer"/>
    <property type="match status" value="1"/>
</dbReference>
<evidence type="ECO:0000256" key="1">
    <source>
        <dbReference type="ARBA" id="ARBA00004049"/>
    </source>
</evidence>
<evidence type="ECO:0000256" key="6">
    <source>
        <dbReference type="ARBA" id="ARBA00022833"/>
    </source>
</evidence>
<dbReference type="FunFam" id="1.10.10.60:FF:000257">
    <property type="entry name" value="Zinc-finger homeodomain protein 2"/>
    <property type="match status" value="1"/>
</dbReference>
<evidence type="ECO:0000256" key="12">
    <source>
        <dbReference type="SAM" id="MobiDB-lite"/>
    </source>
</evidence>
<dbReference type="GO" id="GO:0000976">
    <property type="term" value="F:transcription cis-regulatory region binding"/>
    <property type="evidence" value="ECO:0000318"/>
    <property type="project" value="GO_Central"/>
</dbReference>
<gene>
    <name evidence="14" type="ORF">ZOSMA_105G00480</name>
</gene>
<accession>A0A0K9Q4L7</accession>
<keyword evidence="7" id="KW-0805">Transcription regulation</keyword>
<reference evidence="15" key="1">
    <citation type="journal article" date="2016" name="Nature">
        <title>The genome of the seagrass Zostera marina reveals angiosperm adaptation to the sea.</title>
        <authorList>
            <person name="Olsen J.L."/>
            <person name="Rouze P."/>
            <person name="Verhelst B."/>
            <person name="Lin Y.-C."/>
            <person name="Bayer T."/>
            <person name="Collen J."/>
            <person name="Dattolo E."/>
            <person name="De Paoli E."/>
            <person name="Dittami S."/>
            <person name="Maumus F."/>
            <person name="Michel G."/>
            <person name="Kersting A."/>
            <person name="Lauritano C."/>
            <person name="Lohaus R."/>
            <person name="Toepel M."/>
            <person name="Tonon T."/>
            <person name="Vanneste K."/>
            <person name="Amirebrahimi M."/>
            <person name="Brakel J."/>
            <person name="Bostroem C."/>
            <person name="Chovatia M."/>
            <person name="Grimwood J."/>
            <person name="Jenkins J.W."/>
            <person name="Jueterbock A."/>
            <person name="Mraz A."/>
            <person name="Stam W.T."/>
            <person name="Tice H."/>
            <person name="Bornberg-Bauer E."/>
            <person name="Green P.J."/>
            <person name="Pearson G.A."/>
            <person name="Procaccini G."/>
            <person name="Duarte C.M."/>
            <person name="Schmutz J."/>
            <person name="Reusch T.B.H."/>
            <person name="Van de Peer Y."/>
        </authorList>
    </citation>
    <scope>NUCLEOTIDE SEQUENCE [LARGE SCALE GENOMIC DNA]</scope>
    <source>
        <strain evidence="15">cv. Finnish</strain>
    </source>
</reference>
<name>A0A0K9Q4L7_ZOSMR</name>
<keyword evidence="4" id="KW-0479">Metal-binding</keyword>
<sequence>MDLSSHEGDIPIPTPIPTPIPIKYVVDPTPNSPNTTGTGIVENHDSITCYRNAPPSSGGGGGDGGGNEINKKGVCLVKYRECLKNHAASIGGNATDGCGEFMPSGEEGTMEALKCSACNCHRNFHRREVEGESSSFELLYQNRHQHQHGGGFKGRKILGKKGVLISGSNTDPFMYRNSGHNSLIPMPSPHHMIMPLGAMQTSDQSDEMEGVGGGFSRPMKKRFRTKFTQDQKDKMLSFAESSGWRLQKQEESVVQQFCQEIGVRRRVLKVWMHNNKHNLQTKKDVSTINNQLS</sequence>
<feature type="domain" description="ZF-HD dimerization-type" evidence="13">
    <location>
        <begin position="79"/>
        <end position="128"/>
    </location>
</feature>
<dbReference type="InterPro" id="IPR009057">
    <property type="entry name" value="Homeodomain-like_sf"/>
</dbReference>